<sequence length="40" mass="4067">DRREPRPAGPQPARAGCVPGPGACPGRGRPPPRAHASAEL</sequence>
<name>A0A6J4TX51_9BACT</name>
<feature type="non-terminal residue" evidence="2">
    <location>
        <position position="1"/>
    </location>
</feature>
<evidence type="ECO:0000313" key="2">
    <source>
        <dbReference type="EMBL" id="CAA9533308.1"/>
    </source>
</evidence>
<feature type="region of interest" description="Disordered" evidence="1">
    <location>
        <begin position="1"/>
        <end position="40"/>
    </location>
</feature>
<accession>A0A6J4TX51</accession>
<gene>
    <name evidence="2" type="ORF">AVDCRST_MAG49-52</name>
</gene>
<dbReference type="EMBL" id="CADCWG010000004">
    <property type="protein sequence ID" value="CAA9533308.1"/>
    <property type="molecule type" value="Genomic_DNA"/>
</dbReference>
<evidence type="ECO:0000256" key="1">
    <source>
        <dbReference type="SAM" id="MobiDB-lite"/>
    </source>
</evidence>
<dbReference type="AlphaFoldDB" id="A0A6J4TX51"/>
<organism evidence="2">
    <name type="scientific">uncultured Thermomicrobiales bacterium</name>
    <dbReference type="NCBI Taxonomy" id="1645740"/>
    <lineage>
        <taxon>Bacteria</taxon>
        <taxon>Pseudomonadati</taxon>
        <taxon>Thermomicrobiota</taxon>
        <taxon>Thermomicrobia</taxon>
        <taxon>Thermomicrobiales</taxon>
        <taxon>environmental samples</taxon>
    </lineage>
</organism>
<reference evidence="2" key="1">
    <citation type="submission" date="2020-02" db="EMBL/GenBank/DDBJ databases">
        <authorList>
            <person name="Meier V. D."/>
        </authorList>
    </citation>
    <scope>NUCLEOTIDE SEQUENCE</scope>
    <source>
        <strain evidence="2">AVDCRST_MAG49</strain>
    </source>
</reference>
<proteinExistence type="predicted"/>
<feature type="non-terminal residue" evidence="2">
    <location>
        <position position="40"/>
    </location>
</feature>
<feature type="compositionally biased region" description="Low complexity" evidence="1">
    <location>
        <begin position="11"/>
        <end position="27"/>
    </location>
</feature>
<protein>
    <submittedName>
        <fullName evidence="2">Uncharacterized protein</fullName>
    </submittedName>
</protein>